<keyword evidence="3" id="KW-0804">Transcription</keyword>
<keyword evidence="2 4" id="KW-0238">DNA-binding</keyword>
<dbReference type="Proteomes" id="UP000606172">
    <property type="component" value="Unassembled WGS sequence"/>
</dbReference>
<dbReference type="SUPFAM" id="SSF46689">
    <property type="entry name" value="Homeodomain-like"/>
    <property type="match status" value="1"/>
</dbReference>
<dbReference type="PROSITE" id="PS50977">
    <property type="entry name" value="HTH_TETR_2"/>
    <property type="match status" value="1"/>
</dbReference>
<dbReference type="AlphaFoldDB" id="A0A919RLI2"/>
<dbReference type="InterPro" id="IPR001647">
    <property type="entry name" value="HTH_TetR"/>
</dbReference>
<reference evidence="6" key="1">
    <citation type="submission" date="2021-01" db="EMBL/GenBank/DDBJ databases">
        <title>Whole genome shotgun sequence of Sinosporangium siamense NBRC 109515.</title>
        <authorList>
            <person name="Komaki H."/>
            <person name="Tamura T."/>
        </authorList>
    </citation>
    <scope>NUCLEOTIDE SEQUENCE</scope>
    <source>
        <strain evidence="6">NBRC 109515</strain>
    </source>
</reference>
<comment type="caution">
    <text evidence="6">The sequence shown here is derived from an EMBL/GenBank/DDBJ whole genome shotgun (WGS) entry which is preliminary data.</text>
</comment>
<keyword evidence="7" id="KW-1185">Reference proteome</keyword>
<dbReference type="Pfam" id="PF02909">
    <property type="entry name" value="TetR_C_1"/>
    <property type="match status" value="1"/>
</dbReference>
<dbReference type="InterPro" id="IPR036271">
    <property type="entry name" value="Tet_transcr_reg_TetR-rel_C_sf"/>
</dbReference>
<evidence type="ECO:0000256" key="4">
    <source>
        <dbReference type="PROSITE-ProRule" id="PRU00335"/>
    </source>
</evidence>
<feature type="DNA-binding region" description="H-T-H motif" evidence="4">
    <location>
        <begin position="38"/>
        <end position="57"/>
    </location>
</feature>
<protein>
    <recommendedName>
        <fullName evidence="5">HTH tetR-type domain-containing protein</fullName>
    </recommendedName>
</protein>
<dbReference type="PANTHER" id="PTHR30055">
    <property type="entry name" value="HTH-TYPE TRANSCRIPTIONAL REGULATOR RUTR"/>
    <property type="match status" value="1"/>
</dbReference>
<evidence type="ECO:0000256" key="3">
    <source>
        <dbReference type="ARBA" id="ARBA00023163"/>
    </source>
</evidence>
<dbReference type="GO" id="GO:0000976">
    <property type="term" value="F:transcription cis-regulatory region binding"/>
    <property type="evidence" value="ECO:0007669"/>
    <property type="project" value="TreeGrafter"/>
</dbReference>
<dbReference type="PANTHER" id="PTHR30055:SF234">
    <property type="entry name" value="HTH-TYPE TRANSCRIPTIONAL REGULATOR BETI"/>
    <property type="match status" value="1"/>
</dbReference>
<dbReference type="Pfam" id="PF00440">
    <property type="entry name" value="TetR_N"/>
    <property type="match status" value="1"/>
</dbReference>
<evidence type="ECO:0000256" key="1">
    <source>
        <dbReference type="ARBA" id="ARBA00023015"/>
    </source>
</evidence>
<accession>A0A919RLI2</accession>
<name>A0A919RLI2_9ACTN</name>
<evidence type="ECO:0000313" key="7">
    <source>
        <dbReference type="Proteomes" id="UP000606172"/>
    </source>
</evidence>
<organism evidence="6 7">
    <name type="scientific">Sinosporangium siamense</name>
    <dbReference type="NCBI Taxonomy" id="1367973"/>
    <lineage>
        <taxon>Bacteria</taxon>
        <taxon>Bacillati</taxon>
        <taxon>Actinomycetota</taxon>
        <taxon>Actinomycetes</taxon>
        <taxon>Streptosporangiales</taxon>
        <taxon>Streptosporangiaceae</taxon>
        <taxon>Sinosporangium</taxon>
    </lineage>
</organism>
<feature type="domain" description="HTH tetR-type" evidence="5">
    <location>
        <begin position="15"/>
        <end position="75"/>
    </location>
</feature>
<gene>
    <name evidence="6" type="ORF">Ssi02_62380</name>
</gene>
<dbReference type="InterPro" id="IPR009057">
    <property type="entry name" value="Homeodomain-like_sf"/>
</dbReference>
<sequence length="223" mass="24301">MRMPPQKRTRVRRGTLNRDLIVDAAIGVLDRDGVEGFTMRAVAAALGAQQMSIYNYVTGKDDLLKAASMHLHTSVKPPPSDSSSIEDFIGVYRELWVLLKSHPWLVHVAVPPDSKEFLQLVEPTYRVLFRLGLSAREAAVFVTAVSNLVVGCAAHYAAMQQSAAGEDERIAADHAAIAALPEKEYPALQRLVEELPAVTPEAALEHGFAALVSSLGLPRERNP</sequence>
<proteinExistence type="predicted"/>
<dbReference type="GO" id="GO:0045892">
    <property type="term" value="P:negative regulation of DNA-templated transcription"/>
    <property type="evidence" value="ECO:0007669"/>
    <property type="project" value="InterPro"/>
</dbReference>
<dbReference type="InterPro" id="IPR004111">
    <property type="entry name" value="Repressor_TetR_C"/>
</dbReference>
<evidence type="ECO:0000256" key="2">
    <source>
        <dbReference type="ARBA" id="ARBA00023125"/>
    </source>
</evidence>
<evidence type="ECO:0000259" key="5">
    <source>
        <dbReference type="PROSITE" id="PS50977"/>
    </source>
</evidence>
<dbReference type="EMBL" id="BOOW01000041">
    <property type="protein sequence ID" value="GII96007.1"/>
    <property type="molecule type" value="Genomic_DNA"/>
</dbReference>
<dbReference type="GO" id="GO:0003700">
    <property type="term" value="F:DNA-binding transcription factor activity"/>
    <property type="evidence" value="ECO:0007669"/>
    <property type="project" value="TreeGrafter"/>
</dbReference>
<dbReference type="Gene3D" id="1.10.357.10">
    <property type="entry name" value="Tetracycline Repressor, domain 2"/>
    <property type="match status" value="1"/>
</dbReference>
<keyword evidence="1" id="KW-0805">Transcription regulation</keyword>
<dbReference type="SUPFAM" id="SSF48498">
    <property type="entry name" value="Tetracyclin repressor-like, C-terminal domain"/>
    <property type="match status" value="1"/>
</dbReference>
<dbReference type="InterPro" id="IPR050109">
    <property type="entry name" value="HTH-type_TetR-like_transc_reg"/>
</dbReference>
<evidence type="ECO:0000313" key="6">
    <source>
        <dbReference type="EMBL" id="GII96007.1"/>
    </source>
</evidence>